<dbReference type="EMBL" id="FUHU01000046">
    <property type="protein sequence ID" value="SJM69227.1"/>
    <property type="molecule type" value="Genomic_DNA"/>
</dbReference>
<proteinExistence type="predicted"/>
<evidence type="ECO:0000313" key="1">
    <source>
        <dbReference type="EMBL" id="SJM69227.1"/>
    </source>
</evidence>
<dbReference type="GeneID" id="303174321"/>
<evidence type="ECO:0000313" key="2">
    <source>
        <dbReference type="Proteomes" id="UP000195787"/>
    </source>
</evidence>
<sequence>MIITVKNELSTVSASSEMASRLIPAAKTVLGEVSDAERMRASEPGGHPWSIRAAMVA</sequence>
<keyword evidence="2" id="KW-1185">Reference proteome</keyword>
<organism evidence="1 2">
    <name type="scientific">Agrococcus casei LMG 22410</name>
    <dbReference type="NCBI Taxonomy" id="1255656"/>
    <lineage>
        <taxon>Bacteria</taxon>
        <taxon>Bacillati</taxon>
        <taxon>Actinomycetota</taxon>
        <taxon>Actinomycetes</taxon>
        <taxon>Micrococcales</taxon>
        <taxon>Microbacteriaceae</taxon>
        <taxon>Agrococcus</taxon>
    </lineage>
</organism>
<dbReference type="AlphaFoldDB" id="A0A1R4GLZ5"/>
<reference evidence="1 2" key="1">
    <citation type="submission" date="2017-02" db="EMBL/GenBank/DDBJ databases">
        <authorList>
            <person name="Peterson S.W."/>
        </authorList>
    </citation>
    <scope>NUCLEOTIDE SEQUENCE [LARGE SCALE GENOMIC DNA]</scope>
    <source>
        <strain evidence="1 2">LMG 22410</strain>
    </source>
</reference>
<protein>
    <submittedName>
        <fullName evidence="1">Uncharacterized protein</fullName>
    </submittedName>
</protein>
<gene>
    <name evidence="1" type="ORF">CZ674_13145</name>
</gene>
<name>A0A1R4GLZ5_9MICO</name>
<dbReference type="RefSeq" id="WP_159457002.1">
    <property type="nucleotide sequence ID" value="NZ_FUHU01000046.1"/>
</dbReference>
<accession>A0A1R4GLZ5</accession>
<dbReference type="Proteomes" id="UP000195787">
    <property type="component" value="Unassembled WGS sequence"/>
</dbReference>